<dbReference type="InterPro" id="IPR002935">
    <property type="entry name" value="SAM_O-MeTrfase"/>
</dbReference>
<dbReference type="OrthoDB" id="9799672at2"/>
<evidence type="ECO:0000256" key="2">
    <source>
        <dbReference type="ARBA" id="ARBA00022679"/>
    </source>
</evidence>
<dbReference type="GO" id="GO:0008171">
    <property type="term" value="F:O-methyltransferase activity"/>
    <property type="evidence" value="ECO:0007669"/>
    <property type="project" value="InterPro"/>
</dbReference>
<dbReference type="STRING" id="54915.ADS79_10460"/>
<accession>A0A0K9YUB5</accession>
<dbReference type="PATRIC" id="fig|54915.3.peg.1035"/>
<protein>
    <submittedName>
        <fullName evidence="4 5">Methyltransferase</fullName>
    </submittedName>
</protein>
<evidence type="ECO:0000313" key="6">
    <source>
        <dbReference type="Proteomes" id="UP000036834"/>
    </source>
</evidence>
<evidence type="ECO:0000313" key="4">
    <source>
        <dbReference type="EMBL" id="GED72890.1"/>
    </source>
</evidence>
<keyword evidence="3" id="KW-0949">S-adenosyl-L-methionine</keyword>
<comment type="caution">
    <text evidence="5">The sequence shown here is derived from an EMBL/GenBank/DDBJ whole genome shotgun (WGS) entry which is preliminary data.</text>
</comment>
<dbReference type="AlphaFoldDB" id="A0A0K9YUB5"/>
<evidence type="ECO:0000313" key="7">
    <source>
        <dbReference type="Proteomes" id="UP000319578"/>
    </source>
</evidence>
<keyword evidence="7" id="KW-1185">Reference proteome</keyword>
<dbReference type="Gene3D" id="3.40.50.150">
    <property type="entry name" value="Vaccinia Virus protein VP39"/>
    <property type="match status" value="1"/>
</dbReference>
<evidence type="ECO:0000256" key="3">
    <source>
        <dbReference type="ARBA" id="ARBA00022691"/>
    </source>
</evidence>
<dbReference type="GO" id="GO:0008757">
    <property type="term" value="F:S-adenosylmethionine-dependent methyltransferase activity"/>
    <property type="evidence" value="ECO:0007669"/>
    <property type="project" value="TreeGrafter"/>
</dbReference>
<reference evidence="6" key="1">
    <citation type="submission" date="2015-07" db="EMBL/GenBank/DDBJ databases">
        <title>Genome sequencing project for genomic taxonomy and phylogenomics of Bacillus-like bacteria.</title>
        <authorList>
            <person name="Liu B."/>
            <person name="Wang J."/>
            <person name="Zhu Y."/>
            <person name="Liu G."/>
            <person name="Chen Q."/>
            <person name="Chen Z."/>
            <person name="Lan J."/>
            <person name="Che J."/>
            <person name="Ge C."/>
            <person name="Shi H."/>
            <person name="Pan Z."/>
            <person name="Liu X."/>
        </authorList>
    </citation>
    <scope>NUCLEOTIDE SEQUENCE [LARGE SCALE GENOMIC DNA]</scope>
    <source>
        <strain evidence="6">DSM 9887</strain>
    </source>
</reference>
<dbReference type="Proteomes" id="UP000036834">
    <property type="component" value="Unassembled WGS sequence"/>
</dbReference>
<dbReference type="EMBL" id="LGIQ01000007">
    <property type="protein sequence ID" value="KNB72309.1"/>
    <property type="molecule type" value="Genomic_DNA"/>
</dbReference>
<keyword evidence="1 5" id="KW-0489">Methyltransferase</keyword>
<sequence length="224" mass="24258">MSKETWTAVDRYFTDLLLPTDPILDATLQANAEAGLPSIDVAPNQGKLLNLFAQIQGARTILEIGTLGGYSTIWLARALPADGRLITLEANPHHAQVARKNLEHAGLDHLVEIRLGDALDSLAQLDAEGLGPFDLFFMDADKQSNSEYFQWALNHSRKGSLIITDNVVRNGRVVDEASTDPSVLGVRRFAEHVAAEPRVSATALQTVGSKGYDGFAIAVVTEEI</sequence>
<dbReference type="EMBL" id="BJON01000036">
    <property type="protein sequence ID" value="GED72890.1"/>
    <property type="molecule type" value="Genomic_DNA"/>
</dbReference>
<dbReference type="Pfam" id="PF01596">
    <property type="entry name" value="Methyltransf_3"/>
    <property type="match status" value="1"/>
</dbReference>
<dbReference type="InterPro" id="IPR029063">
    <property type="entry name" value="SAM-dependent_MTases_sf"/>
</dbReference>
<proteinExistence type="predicted"/>
<gene>
    <name evidence="5" type="ORF">ADS79_10460</name>
    <name evidence="4" type="ORF">BRE01_65920</name>
</gene>
<dbReference type="PANTHER" id="PTHR10509:SF14">
    <property type="entry name" value="CAFFEOYL-COA O-METHYLTRANSFERASE 3-RELATED"/>
    <property type="match status" value="1"/>
</dbReference>
<dbReference type="PROSITE" id="PS51682">
    <property type="entry name" value="SAM_OMT_I"/>
    <property type="match status" value="1"/>
</dbReference>
<dbReference type="PANTHER" id="PTHR10509">
    <property type="entry name" value="O-METHYLTRANSFERASE-RELATED"/>
    <property type="match status" value="1"/>
</dbReference>
<name>A0A0K9YUB5_9BACL</name>
<reference evidence="4 7" key="3">
    <citation type="submission" date="2019-06" db="EMBL/GenBank/DDBJ databases">
        <title>Whole genome shotgun sequence of Brevibacillus reuszeri NBRC 15719.</title>
        <authorList>
            <person name="Hosoyama A."/>
            <person name="Uohara A."/>
            <person name="Ohji S."/>
            <person name="Ichikawa N."/>
        </authorList>
    </citation>
    <scope>NUCLEOTIDE SEQUENCE [LARGE SCALE GENOMIC DNA]</scope>
    <source>
        <strain evidence="4 7">NBRC 15719</strain>
    </source>
</reference>
<dbReference type="Proteomes" id="UP000319578">
    <property type="component" value="Unassembled WGS sequence"/>
</dbReference>
<dbReference type="InterPro" id="IPR050362">
    <property type="entry name" value="Cation-dep_OMT"/>
</dbReference>
<reference evidence="5" key="2">
    <citation type="submission" date="2015-07" db="EMBL/GenBank/DDBJ databases">
        <title>MeaNS - Measles Nucleotide Surveillance Program.</title>
        <authorList>
            <person name="Tran T."/>
            <person name="Druce J."/>
        </authorList>
    </citation>
    <scope>NUCLEOTIDE SEQUENCE</scope>
    <source>
        <strain evidence="5">DSM 9887</strain>
    </source>
</reference>
<dbReference type="RefSeq" id="WP_049738358.1">
    <property type="nucleotide sequence ID" value="NZ_BJON01000036.1"/>
</dbReference>
<keyword evidence="2 5" id="KW-0808">Transferase</keyword>
<evidence type="ECO:0000313" key="5">
    <source>
        <dbReference type="EMBL" id="KNB72309.1"/>
    </source>
</evidence>
<evidence type="ECO:0000256" key="1">
    <source>
        <dbReference type="ARBA" id="ARBA00022603"/>
    </source>
</evidence>
<dbReference type="SUPFAM" id="SSF53335">
    <property type="entry name" value="S-adenosyl-L-methionine-dependent methyltransferases"/>
    <property type="match status" value="1"/>
</dbReference>
<dbReference type="CDD" id="cd02440">
    <property type="entry name" value="AdoMet_MTases"/>
    <property type="match status" value="1"/>
</dbReference>
<dbReference type="GO" id="GO:0032259">
    <property type="term" value="P:methylation"/>
    <property type="evidence" value="ECO:0007669"/>
    <property type="project" value="UniProtKB-KW"/>
</dbReference>
<organism evidence="5 6">
    <name type="scientific">Brevibacillus reuszeri</name>
    <dbReference type="NCBI Taxonomy" id="54915"/>
    <lineage>
        <taxon>Bacteria</taxon>
        <taxon>Bacillati</taxon>
        <taxon>Bacillota</taxon>
        <taxon>Bacilli</taxon>
        <taxon>Bacillales</taxon>
        <taxon>Paenibacillaceae</taxon>
        <taxon>Brevibacillus</taxon>
    </lineage>
</organism>